<name>A0A220RZZ4_9NEIS</name>
<dbReference type="RefSeq" id="WP_089035522.1">
    <property type="nucleotide sequence ID" value="NZ_CP022278.1"/>
</dbReference>
<evidence type="ECO:0000313" key="2">
    <source>
        <dbReference type="Proteomes" id="UP000198238"/>
    </source>
</evidence>
<dbReference type="EMBL" id="CP022278">
    <property type="protein sequence ID" value="ASK26801.1"/>
    <property type="molecule type" value="Genomic_DNA"/>
</dbReference>
<keyword evidence="2" id="KW-1185">Reference proteome</keyword>
<organism evidence="1 2">
    <name type="scientific">Neisseria chenwenguii</name>
    <dbReference type="NCBI Taxonomy" id="1853278"/>
    <lineage>
        <taxon>Bacteria</taxon>
        <taxon>Pseudomonadati</taxon>
        <taxon>Pseudomonadota</taxon>
        <taxon>Betaproteobacteria</taxon>
        <taxon>Neisseriales</taxon>
        <taxon>Neisseriaceae</taxon>
        <taxon>Neisseria</taxon>
    </lineage>
</organism>
<dbReference type="AlphaFoldDB" id="A0A220RZZ4"/>
<reference evidence="1 2" key="1">
    <citation type="submission" date="2017-06" db="EMBL/GenBank/DDBJ databases">
        <title>Neisseria chenwenguii sp. nov., isolated from the intestinal contents of Tibetan Plateau Pika in Yushu, Qinghai Province, China.</title>
        <authorList>
            <person name="Zhang G."/>
        </authorList>
    </citation>
    <scope>NUCLEOTIDE SEQUENCE [LARGE SCALE GENOMIC DNA]</scope>
    <source>
        <strain evidence="1 2">10023</strain>
    </source>
</reference>
<accession>A0A220RZZ4</accession>
<gene>
    <name evidence="1" type="ORF">BG910_02755</name>
</gene>
<dbReference type="Proteomes" id="UP000198238">
    <property type="component" value="Chromosome"/>
</dbReference>
<sequence length="78" mass="9411">MFELNLQQLDMVNGGLNLTLRPLSENVEDYRRQRLGGYWWNALRNQVEGNTWFHDLPPINKIMPYFFESFKGIWHILK</sequence>
<proteinExistence type="predicted"/>
<evidence type="ECO:0000313" key="1">
    <source>
        <dbReference type="EMBL" id="ASK26801.1"/>
    </source>
</evidence>
<protein>
    <submittedName>
        <fullName evidence="1">Uncharacterized protein</fullName>
    </submittedName>
</protein>
<dbReference type="OrthoDB" id="1109428at2"/>
<dbReference type="KEGG" id="nei:BG910_02755"/>